<dbReference type="RefSeq" id="WP_342692331.1">
    <property type="nucleotide sequence ID" value="NZ_JBCGDP010000012.1"/>
</dbReference>
<comment type="caution">
    <text evidence="1">The sequence shown here is derived from an EMBL/GenBank/DDBJ whole genome shotgun (WGS) entry which is preliminary data.</text>
</comment>
<evidence type="ECO:0000313" key="1">
    <source>
        <dbReference type="EMBL" id="MEM0577431.1"/>
    </source>
</evidence>
<protein>
    <recommendedName>
        <fullName evidence="3">Cytochrome c family protein</fullName>
    </recommendedName>
</protein>
<evidence type="ECO:0000313" key="2">
    <source>
        <dbReference type="Proteomes" id="UP001468798"/>
    </source>
</evidence>
<dbReference type="PROSITE" id="PS51257">
    <property type="entry name" value="PROKAR_LIPOPROTEIN"/>
    <property type="match status" value="1"/>
</dbReference>
<gene>
    <name evidence="1" type="ORF">WFZ86_13055</name>
</gene>
<organism evidence="1 2">
    <name type="scientific">Flavobacterium polysaccharolyticum</name>
    <dbReference type="NCBI Taxonomy" id="3133148"/>
    <lineage>
        <taxon>Bacteria</taxon>
        <taxon>Pseudomonadati</taxon>
        <taxon>Bacteroidota</taxon>
        <taxon>Flavobacteriia</taxon>
        <taxon>Flavobacteriales</taxon>
        <taxon>Flavobacteriaceae</taxon>
        <taxon>Flavobacterium</taxon>
    </lineage>
</organism>
<keyword evidence="2" id="KW-1185">Reference proteome</keyword>
<name>A0ABU9NT41_9FLAO</name>
<dbReference type="EMBL" id="JBCGDP010000012">
    <property type="protein sequence ID" value="MEM0577431.1"/>
    <property type="molecule type" value="Genomic_DNA"/>
</dbReference>
<reference evidence="1 2" key="1">
    <citation type="submission" date="2024-03" db="EMBL/GenBank/DDBJ databases">
        <title>Two novel species of the genus Flavobacterium exhibiting potentially degradation of complex polysaccharides.</title>
        <authorList>
            <person name="Lian X."/>
        </authorList>
    </citation>
    <scope>NUCLEOTIDE SEQUENCE [LARGE SCALE GENOMIC DNA]</scope>
    <source>
        <strain evidence="1 2">N6</strain>
    </source>
</reference>
<dbReference type="Proteomes" id="UP001468798">
    <property type="component" value="Unassembled WGS sequence"/>
</dbReference>
<accession>A0ABU9NT41</accession>
<sequence>MKTSKTKIAVGLFITTGLILLGCKKDADIEASYLPLDVEKTCTVSKTDFDSWFASGKATENGLVSPANSVTFPHQNNCDFYKWSHQMFLWITSPSSGGYGNSGTVMESPVFYNVSPPFDVSKQNPHGIRKLVPHTPGELLRVTPHISQNGPNKLPVIMDKQGRMFEVETSQDNEVTFLKNAKNELVAIKSLVNNEKRGIDFLDAKGKVIEGPKAVIKSKINPNRVVHSFKLGKKQIFLDASGNQIETEQGQAGSNGALMAENKSLVYYITMVNDVYAYYLSGVNEGKLNNSQFPTTQKELNSILAYAKAKGLPNPPDADALAMELKTSWVETTNLPNAKSYVTIKAIIPTYNKSNPNKWVVNGERTATLALVGMHVVGSVAGHPEMIWATFEHQKNTPNEAYSYKDTKGQIKEVPADKGTGWLFNANASDQGAQQNFQNMTVSGDTILITNPEVYSPGARRIMAWGSASNTVPNPEDKTPADANSQVISINNDIRSLLVGNDIRKNYLLIGATWTFGGNAPNGASYPYAPQVNNQTPIDSIPTPTPLGDAIGTAQLSNSTMETYVQSPSSASTSANSISCFSCHNNNNGLAPSDLSHVFGETKTILPIVNTKGKK</sequence>
<evidence type="ECO:0008006" key="3">
    <source>
        <dbReference type="Google" id="ProtNLM"/>
    </source>
</evidence>
<proteinExistence type="predicted"/>